<comment type="caution">
    <text evidence="1">The sequence shown here is derived from an EMBL/GenBank/DDBJ whole genome shotgun (WGS) entry which is preliminary data.</text>
</comment>
<sequence length="86" mass="9321">MPILNKPIEHAERERFEASLAHAGLDPSTFGATMLVGEAMEDGKSEGNRVFVTHTVKGLAVTRAFNAQPDGRWMAEVVESVRAGLL</sequence>
<name>A0A2W5SPI9_VARPD</name>
<dbReference type="EMBL" id="QFPP01000043">
    <property type="protein sequence ID" value="PZQ76750.1"/>
    <property type="molecule type" value="Genomic_DNA"/>
</dbReference>
<reference evidence="1 2" key="1">
    <citation type="submission" date="2017-08" db="EMBL/GenBank/DDBJ databases">
        <title>Infants hospitalized years apart are colonized by the same room-sourced microbial strains.</title>
        <authorList>
            <person name="Brooks B."/>
            <person name="Olm M.R."/>
            <person name="Firek B.A."/>
            <person name="Baker R."/>
            <person name="Thomas B.C."/>
            <person name="Morowitz M.J."/>
            <person name="Banfield J.F."/>
        </authorList>
    </citation>
    <scope>NUCLEOTIDE SEQUENCE [LARGE SCALE GENOMIC DNA]</scope>
    <source>
        <strain evidence="1">S2_005_003_R2_41</strain>
    </source>
</reference>
<accession>A0A2W5SPI9</accession>
<evidence type="ECO:0000313" key="1">
    <source>
        <dbReference type="EMBL" id="PZQ76750.1"/>
    </source>
</evidence>
<protein>
    <submittedName>
        <fullName evidence="1">Uncharacterized protein</fullName>
    </submittedName>
</protein>
<proteinExistence type="predicted"/>
<dbReference type="Proteomes" id="UP000249135">
    <property type="component" value="Unassembled WGS sequence"/>
</dbReference>
<gene>
    <name evidence="1" type="ORF">DI563_06195</name>
</gene>
<dbReference type="AlphaFoldDB" id="A0A2W5SPI9"/>
<evidence type="ECO:0000313" key="2">
    <source>
        <dbReference type="Proteomes" id="UP000249135"/>
    </source>
</evidence>
<organism evidence="1 2">
    <name type="scientific">Variovorax paradoxus</name>
    <dbReference type="NCBI Taxonomy" id="34073"/>
    <lineage>
        <taxon>Bacteria</taxon>
        <taxon>Pseudomonadati</taxon>
        <taxon>Pseudomonadota</taxon>
        <taxon>Betaproteobacteria</taxon>
        <taxon>Burkholderiales</taxon>
        <taxon>Comamonadaceae</taxon>
        <taxon>Variovorax</taxon>
    </lineage>
</organism>